<protein>
    <submittedName>
        <fullName evidence="2">Endoribonuclease L-PSP</fullName>
    </submittedName>
</protein>
<dbReference type="InterPro" id="IPR019897">
    <property type="entry name" value="RidA_CS"/>
</dbReference>
<dbReference type="RefSeq" id="WP_006978846.1">
    <property type="nucleotide sequence ID" value="NZ_ABVL01000003.1"/>
</dbReference>
<dbReference type="SUPFAM" id="SSF55298">
    <property type="entry name" value="YjgF-like"/>
    <property type="match status" value="1"/>
</dbReference>
<dbReference type="EMBL" id="ABVL01000003">
    <property type="protein sequence ID" value="EDY21227.1"/>
    <property type="molecule type" value="Genomic_DNA"/>
</dbReference>
<evidence type="ECO:0000256" key="1">
    <source>
        <dbReference type="ARBA" id="ARBA00010552"/>
    </source>
</evidence>
<organism evidence="2 3">
    <name type="scientific">Chthoniobacter flavus Ellin428</name>
    <dbReference type="NCBI Taxonomy" id="497964"/>
    <lineage>
        <taxon>Bacteria</taxon>
        <taxon>Pseudomonadati</taxon>
        <taxon>Verrucomicrobiota</taxon>
        <taxon>Spartobacteria</taxon>
        <taxon>Chthoniobacterales</taxon>
        <taxon>Chthoniobacteraceae</taxon>
        <taxon>Chthoniobacter</taxon>
    </lineage>
</organism>
<accession>B4CY79</accession>
<dbReference type="STRING" id="497964.CfE428DRAFT_1520"/>
<comment type="caution">
    <text evidence="2">The sequence shown here is derived from an EMBL/GenBank/DDBJ whole genome shotgun (WGS) entry which is preliminary data.</text>
</comment>
<dbReference type="PROSITE" id="PS01094">
    <property type="entry name" value="UPF0076"/>
    <property type="match status" value="1"/>
</dbReference>
<dbReference type="FunFam" id="3.30.1330.40:FF:000001">
    <property type="entry name" value="L-PSP family endoribonuclease"/>
    <property type="match status" value="1"/>
</dbReference>
<dbReference type="Gene3D" id="3.30.1330.40">
    <property type="entry name" value="RutC-like"/>
    <property type="match status" value="1"/>
</dbReference>
<sequence>MKKVIASTEAPAAVGPYSQAIALGNFLFAAGQIPLDPSTGELVGTDVTAQTERVCQNIAAVLKANGMTFANVVKTTVFLTDLANFALMNAVYSRYFTEPFPARSTIQVAGLPRGSQVEIEIIAAAE</sequence>
<dbReference type="GO" id="GO:0019239">
    <property type="term" value="F:deaminase activity"/>
    <property type="evidence" value="ECO:0007669"/>
    <property type="project" value="TreeGrafter"/>
</dbReference>
<dbReference type="AlphaFoldDB" id="B4CY79"/>
<evidence type="ECO:0000313" key="3">
    <source>
        <dbReference type="Proteomes" id="UP000005824"/>
    </source>
</evidence>
<dbReference type="GO" id="GO:0005829">
    <property type="term" value="C:cytosol"/>
    <property type="evidence" value="ECO:0007669"/>
    <property type="project" value="TreeGrafter"/>
</dbReference>
<dbReference type="InterPro" id="IPR006056">
    <property type="entry name" value="RidA"/>
</dbReference>
<dbReference type="Proteomes" id="UP000005824">
    <property type="component" value="Unassembled WGS sequence"/>
</dbReference>
<proteinExistence type="inferred from homology"/>
<dbReference type="eggNOG" id="COG0251">
    <property type="taxonomic scope" value="Bacteria"/>
</dbReference>
<reference evidence="2 3" key="1">
    <citation type="journal article" date="2011" name="J. Bacteriol.">
        <title>Genome sequence of Chthoniobacter flavus Ellin428, an aerobic heterotrophic soil bacterium.</title>
        <authorList>
            <person name="Kant R."/>
            <person name="van Passel M.W."/>
            <person name="Palva A."/>
            <person name="Lucas S."/>
            <person name="Lapidus A."/>
            <person name="Glavina Del Rio T."/>
            <person name="Dalin E."/>
            <person name="Tice H."/>
            <person name="Bruce D."/>
            <person name="Goodwin L."/>
            <person name="Pitluck S."/>
            <person name="Larimer F.W."/>
            <person name="Land M.L."/>
            <person name="Hauser L."/>
            <person name="Sangwan P."/>
            <person name="de Vos W.M."/>
            <person name="Janssen P.H."/>
            <person name="Smidt H."/>
        </authorList>
    </citation>
    <scope>NUCLEOTIDE SEQUENCE [LARGE SCALE GENOMIC DNA]</scope>
    <source>
        <strain evidence="2 3">Ellin428</strain>
    </source>
</reference>
<dbReference type="PANTHER" id="PTHR11803:SF39">
    <property type="entry name" value="2-IMINOBUTANOATE_2-IMINOPROPANOATE DEAMINASE"/>
    <property type="match status" value="1"/>
</dbReference>
<name>B4CY79_9BACT</name>
<dbReference type="FunCoup" id="B4CY79">
    <property type="interactions" value="490"/>
</dbReference>
<evidence type="ECO:0000313" key="2">
    <source>
        <dbReference type="EMBL" id="EDY21227.1"/>
    </source>
</evidence>
<dbReference type="Pfam" id="PF01042">
    <property type="entry name" value="Ribonuc_L-PSP"/>
    <property type="match status" value="1"/>
</dbReference>
<dbReference type="InParanoid" id="B4CY79"/>
<dbReference type="PANTHER" id="PTHR11803">
    <property type="entry name" value="2-IMINOBUTANOATE/2-IMINOPROPANOATE DEAMINASE RIDA"/>
    <property type="match status" value="1"/>
</dbReference>
<keyword evidence="3" id="KW-1185">Reference proteome</keyword>
<dbReference type="InterPro" id="IPR006175">
    <property type="entry name" value="YjgF/YER057c/UK114"/>
</dbReference>
<dbReference type="CDD" id="cd00448">
    <property type="entry name" value="YjgF_YER057c_UK114_family"/>
    <property type="match status" value="1"/>
</dbReference>
<comment type="similarity">
    <text evidence="1">Belongs to the RutC family.</text>
</comment>
<gene>
    <name evidence="2" type="ORF">CfE428DRAFT_1520</name>
</gene>
<dbReference type="InterPro" id="IPR035959">
    <property type="entry name" value="RutC-like_sf"/>
</dbReference>
<dbReference type="NCBIfam" id="TIGR00004">
    <property type="entry name" value="Rid family detoxifying hydrolase"/>
    <property type="match status" value="1"/>
</dbReference>